<dbReference type="InParanoid" id="E9H9C7"/>
<evidence type="ECO:0000256" key="1">
    <source>
        <dbReference type="SAM" id="MobiDB-lite"/>
    </source>
</evidence>
<feature type="compositionally biased region" description="Low complexity" evidence="1">
    <location>
        <begin position="1"/>
        <end position="30"/>
    </location>
</feature>
<feature type="region of interest" description="Disordered" evidence="1">
    <location>
        <begin position="1"/>
        <end position="67"/>
    </location>
</feature>
<protein>
    <submittedName>
        <fullName evidence="2">Uncharacterized protein</fullName>
    </submittedName>
</protein>
<proteinExistence type="predicted"/>
<feature type="compositionally biased region" description="Polar residues" evidence="1">
    <location>
        <begin position="36"/>
        <end position="57"/>
    </location>
</feature>
<gene>
    <name evidence="2" type="ORF">DAPPUDRAFT_308792</name>
</gene>
<dbReference type="KEGG" id="dpx:DAPPUDRAFT_308792"/>
<evidence type="ECO:0000313" key="2">
    <source>
        <dbReference type="EMBL" id="EFX71599.1"/>
    </source>
</evidence>
<dbReference type="AlphaFoldDB" id="E9H9C7"/>
<dbReference type="HOGENOM" id="CLU_2063819_0_0_1"/>
<keyword evidence="3" id="KW-1185">Reference proteome</keyword>
<name>E9H9C7_DAPPU</name>
<dbReference type="EMBL" id="GL732608">
    <property type="protein sequence ID" value="EFX71599.1"/>
    <property type="molecule type" value="Genomic_DNA"/>
</dbReference>
<evidence type="ECO:0000313" key="3">
    <source>
        <dbReference type="Proteomes" id="UP000000305"/>
    </source>
</evidence>
<sequence>MVDTKQQQQNNSTSRRRLTTQQRLDTQHLLAAPRLPSTTPPSILSQPTIPKSPSTTRLRMLPQPTTPRLHLISIPKRSSTSLNRTSTTLPVTTQPLVAAKYYVAQTYNTAAVPSYYVKL</sequence>
<accession>E9H9C7</accession>
<organism evidence="2 3">
    <name type="scientific">Daphnia pulex</name>
    <name type="common">Water flea</name>
    <dbReference type="NCBI Taxonomy" id="6669"/>
    <lineage>
        <taxon>Eukaryota</taxon>
        <taxon>Metazoa</taxon>
        <taxon>Ecdysozoa</taxon>
        <taxon>Arthropoda</taxon>
        <taxon>Crustacea</taxon>
        <taxon>Branchiopoda</taxon>
        <taxon>Diplostraca</taxon>
        <taxon>Cladocera</taxon>
        <taxon>Anomopoda</taxon>
        <taxon>Daphniidae</taxon>
        <taxon>Daphnia</taxon>
    </lineage>
</organism>
<reference evidence="2 3" key="1">
    <citation type="journal article" date="2011" name="Science">
        <title>The ecoresponsive genome of Daphnia pulex.</title>
        <authorList>
            <person name="Colbourne J.K."/>
            <person name="Pfrender M.E."/>
            <person name="Gilbert D."/>
            <person name="Thomas W.K."/>
            <person name="Tucker A."/>
            <person name="Oakley T.H."/>
            <person name="Tokishita S."/>
            <person name="Aerts A."/>
            <person name="Arnold G.J."/>
            <person name="Basu M.K."/>
            <person name="Bauer D.J."/>
            <person name="Caceres C.E."/>
            <person name="Carmel L."/>
            <person name="Casola C."/>
            <person name="Choi J.H."/>
            <person name="Detter J.C."/>
            <person name="Dong Q."/>
            <person name="Dusheyko S."/>
            <person name="Eads B.D."/>
            <person name="Frohlich T."/>
            <person name="Geiler-Samerotte K.A."/>
            <person name="Gerlach D."/>
            <person name="Hatcher P."/>
            <person name="Jogdeo S."/>
            <person name="Krijgsveld J."/>
            <person name="Kriventseva E.V."/>
            <person name="Kultz D."/>
            <person name="Laforsch C."/>
            <person name="Lindquist E."/>
            <person name="Lopez J."/>
            <person name="Manak J.R."/>
            <person name="Muller J."/>
            <person name="Pangilinan J."/>
            <person name="Patwardhan R.P."/>
            <person name="Pitluck S."/>
            <person name="Pritham E.J."/>
            <person name="Rechtsteiner A."/>
            <person name="Rho M."/>
            <person name="Rogozin I.B."/>
            <person name="Sakarya O."/>
            <person name="Salamov A."/>
            <person name="Schaack S."/>
            <person name="Shapiro H."/>
            <person name="Shiga Y."/>
            <person name="Skalitzky C."/>
            <person name="Smith Z."/>
            <person name="Souvorov A."/>
            <person name="Sung W."/>
            <person name="Tang Z."/>
            <person name="Tsuchiya D."/>
            <person name="Tu H."/>
            <person name="Vos H."/>
            <person name="Wang M."/>
            <person name="Wolf Y.I."/>
            <person name="Yamagata H."/>
            <person name="Yamada T."/>
            <person name="Ye Y."/>
            <person name="Shaw J.R."/>
            <person name="Andrews J."/>
            <person name="Crease T.J."/>
            <person name="Tang H."/>
            <person name="Lucas S.M."/>
            <person name="Robertson H.M."/>
            <person name="Bork P."/>
            <person name="Koonin E.V."/>
            <person name="Zdobnov E.M."/>
            <person name="Grigoriev I.V."/>
            <person name="Lynch M."/>
            <person name="Boore J.L."/>
        </authorList>
    </citation>
    <scope>NUCLEOTIDE SEQUENCE [LARGE SCALE GENOMIC DNA]</scope>
</reference>
<dbReference type="Proteomes" id="UP000000305">
    <property type="component" value="Unassembled WGS sequence"/>
</dbReference>